<feature type="domain" description="Type IV secretion system coupling protein TraD DNA-binding" evidence="2">
    <location>
        <begin position="29"/>
        <end position="348"/>
    </location>
</feature>
<organism evidence="3 4">
    <name type="scientific">Candidatus Colwellbacteria bacterium CG10_big_fil_rev_8_21_14_0_10_41_28</name>
    <dbReference type="NCBI Taxonomy" id="1974539"/>
    <lineage>
        <taxon>Bacteria</taxon>
        <taxon>Candidatus Colwelliibacteriota</taxon>
    </lineage>
</organism>
<dbReference type="InterPro" id="IPR051162">
    <property type="entry name" value="T4SS_component"/>
</dbReference>
<feature type="compositionally biased region" description="Basic and acidic residues" evidence="1">
    <location>
        <begin position="443"/>
        <end position="473"/>
    </location>
</feature>
<evidence type="ECO:0000259" key="2">
    <source>
        <dbReference type="Pfam" id="PF10412"/>
    </source>
</evidence>
<proteinExistence type="predicted"/>
<dbReference type="CDD" id="cd01127">
    <property type="entry name" value="TrwB_TraG_TraD_VirD4"/>
    <property type="match status" value="1"/>
</dbReference>
<dbReference type="Gene3D" id="3.40.50.300">
    <property type="entry name" value="P-loop containing nucleotide triphosphate hydrolases"/>
    <property type="match status" value="2"/>
</dbReference>
<protein>
    <recommendedName>
        <fullName evidence="2">Type IV secretion system coupling protein TraD DNA-binding domain-containing protein</fullName>
    </recommendedName>
</protein>
<dbReference type="InterPro" id="IPR019476">
    <property type="entry name" value="T4SS_TraD_DNA-bd"/>
</dbReference>
<dbReference type="Proteomes" id="UP000230776">
    <property type="component" value="Unassembled WGS sequence"/>
</dbReference>
<sequence>MSEPENKDITLIGKTNFRTPTRFGIRQEDRMRHMYVIGKTGQGKSVLLENMIADDIRDGRGVGIIDPHGELAEKILELVPEERLDDVVYFNPADTDYPIGFNPLEKVGDEHIHRVASGVMAAFKKVWANVWSDRMEYILNNTLLALLEYPGATLLDVMRMLTDPKYRKKVIDELTDPVVKNFWTKEFNTWSERYAVEANAAVLNKIGQLVANPLVRHIIGQPTSTLNVRQIMDDKKIFIMNLSKAAMGEDNSALMGALLITKIQMAAMSRADISVEERKNFFLYIDEFQNFSTDSFADILSEARKYGLSLTLAHQYINQLTDPSNKSQKVRDAIFGNVGTMICFRVGAEDAEFLEKEMEPEFDANDLVNIPQYNIYIKLMIDGVASQPFSASTLPPIDVDKDLTEVIIENSRARYGVPVGEVEANISKDYQGVSDVAEKINRKGEKRLDSLRDNPQKKKDLKIDKSKLQKALEDTPSSN</sequence>
<accession>A0A2H0VH67</accession>
<reference evidence="4" key="1">
    <citation type="submission" date="2017-09" db="EMBL/GenBank/DDBJ databases">
        <title>Depth-based differentiation of microbial function through sediment-hosted aquifers and enrichment of novel symbionts in the deep terrestrial subsurface.</title>
        <authorList>
            <person name="Probst A.J."/>
            <person name="Ladd B."/>
            <person name="Jarett J.K."/>
            <person name="Geller-Mcgrath D.E."/>
            <person name="Sieber C.M.K."/>
            <person name="Emerson J.B."/>
            <person name="Anantharaman K."/>
            <person name="Thomas B.C."/>
            <person name="Malmstrom R."/>
            <person name="Stieglmeier M."/>
            <person name="Klingl A."/>
            <person name="Woyke T."/>
            <person name="Ryan C.M."/>
            <person name="Banfield J.F."/>
        </authorList>
    </citation>
    <scope>NUCLEOTIDE SEQUENCE [LARGE SCALE GENOMIC DNA]</scope>
</reference>
<dbReference type="Pfam" id="PF10412">
    <property type="entry name" value="TrwB_AAD_bind"/>
    <property type="match status" value="1"/>
</dbReference>
<dbReference type="AlphaFoldDB" id="A0A2H0VH67"/>
<evidence type="ECO:0000256" key="1">
    <source>
        <dbReference type="SAM" id="MobiDB-lite"/>
    </source>
</evidence>
<feature type="region of interest" description="Disordered" evidence="1">
    <location>
        <begin position="443"/>
        <end position="479"/>
    </location>
</feature>
<dbReference type="PANTHER" id="PTHR30121:SF11">
    <property type="entry name" value="AAA+ ATPASE DOMAIN-CONTAINING PROTEIN"/>
    <property type="match status" value="1"/>
</dbReference>
<evidence type="ECO:0000313" key="3">
    <source>
        <dbReference type="EMBL" id="PIR98428.1"/>
    </source>
</evidence>
<evidence type="ECO:0000313" key="4">
    <source>
        <dbReference type="Proteomes" id="UP000230776"/>
    </source>
</evidence>
<name>A0A2H0VH67_9BACT</name>
<gene>
    <name evidence="3" type="ORF">COT88_01220</name>
</gene>
<dbReference type="EMBL" id="PFAG01000014">
    <property type="protein sequence ID" value="PIR98428.1"/>
    <property type="molecule type" value="Genomic_DNA"/>
</dbReference>
<dbReference type="InterPro" id="IPR027417">
    <property type="entry name" value="P-loop_NTPase"/>
</dbReference>
<comment type="caution">
    <text evidence="3">The sequence shown here is derived from an EMBL/GenBank/DDBJ whole genome shotgun (WGS) entry which is preliminary data.</text>
</comment>
<dbReference type="PANTHER" id="PTHR30121">
    <property type="entry name" value="UNCHARACTERIZED PROTEIN YJGR-RELATED"/>
    <property type="match status" value="1"/>
</dbReference>
<dbReference type="SUPFAM" id="SSF52540">
    <property type="entry name" value="P-loop containing nucleoside triphosphate hydrolases"/>
    <property type="match status" value="1"/>
</dbReference>